<evidence type="ECO:0000313" key="3">
    <source>
        <dbReference type="Proteomes" id="UP000823877"/>
    </source>
</evidence>
<feature type="domain" description="Mor transcription activator" evidence="1">
    <location>
        <begin position="16"/>
        <end position="86"/>
    </location>
</feature>
<dbReference type="SUPFAM" id="SSF46689">
    <property type="entry name" value="Homeodomain-like"/>
    <property type="match status" value="1"/>
</dbReference>
<reference evidence="2" key="1">
    <citation type="journal article" date="2021" name="PeerJ">
        <title>Extensive microbial diversity within the chicken gut microbiome revealed by metagenomics and culture.</title>
        <authorList>
            <person name="Gilroy R."/>
            <person name="Ravi A."/>
            <person name="Getino M."/>
            <person name="Pursley I."/>
            <person name="Horton D.L."/>
            <person name="Alikhan N.F."/>
            <person name="Baker D."/>
            <person name="Gharbi K."/>
            <person name="Hall N."/>
            <person name="Watson M."/>
            <person name="Adriaenssens E.M."/>
            <person name="Foster-Nyarko E."/>
            <person name="Jarju S."/>
            <person name="Secka A."/>
            <person name="Antonio M."/>
            <person name="Oren A."/>
            <person name="Chaudhuri R.R."/>
            <person name="La Ragione R."/>
            <person name="Hildebrand F."/>
            <person name="Pallen M.J."/>
        </authorList>
    </citation>
    <scope>NUCLEOTIDE SEQUENCE</scope>
    <source>
        <strain evidence="2">CHK188-16595</strain>
    </source>
</reference>
<evidence type="ECO:0000259" key="1">
    <source>
        <dbReference type="Pfam" id="PF08765"/>
    </source>
</evidence>
<organism evidence="2 3">
    <name type="scientific">Candidatus Eubacterium faecale</name>
    <dbReference type="NCBI Taxonomy" id="2838568"/>
    <lineage>
        <taxon>Bacteria</taxon>
        <taxon>Bacillati</taxon>
        <taxon>Bacillota</taxon>
        <taxon>Clostridia</taxon>
        <taxon>Eubacteriales</taxon>
        <taxon>Eubacteriaceae</taxon>
        <taxon>Eubacterium</taxon>
    </lineage>
</organism>
<dbReference type="Pfam" id="PF08765">
    <property type="entry name" value="Mor"/>
    <property type="match status" value="1"/>
</dbReference>
<sequence length="87" mass="10046">MDLDKIKCEDLFGTYREIASLLGVNTAVALYHTYRGQQINFPVKFFSSDYIADCIVADSKNQSVKQLATKYGYSEKWVRKIIKENKK</sequence>
<dbReference type="EMBL" id="DWXN01000009">
    <property type="protein sequence ID" value="HJB74841.1"/>
    <property type="molecule type" value="Genomic_DNA"/>
</dbReference>
<reference evidence="2" key="2">
    <citation type="submission" date="2021-04" db="EMBL/GenBank/DDBJ databases">
        <authorList>
            <person name="Gilroy R."/>
        </authorList>
    </citation>
    <scope>NUCLEOTIDE SEQUENCE</scope>
    <source>
        <strain evidence="2">CHK188-16595</strain>
    </source>
</reference>
<gene>
    <name evidence="2" type="ORF">IAA37_04110</name>
</gene>
<dbReference type="Proteomes" id="UP000823877">
    <property type="component" value="Unassembled WGS sequence"/>
</dbReference>
<protein>
    <submittedName>
        <fullName evidence="2">Mor transcription activator family protein</fullName>
    </submittedName>
</protein>
<dbReference type="AlphaFoldDB" id="A0A9D2MHG2"/>
<dbReference type="InterPro" id="IPR014875">
    <property type="entry name" value="Mor_transcription_activator"/>
</dbReference>
<evidence type="ECO:0000313" key="2">
    <source>
        <dbReference type="EMBL" id="HJB74841.1"/>
    </source>
</evidence>
<dbReference type="InterPro" id="IPR009057">
    <property type="entry name" value="Homeodomain-like_sf"/>
</dbReference>
<comment type="caution">
    <text evidence="2">The sequence shown here is derived from an EMBL/GenBank/DDBJ whole genome shotgun (WGS) entry which is preliminary data.</text>
</comment>
<proteinExistence type="predicted"/>
<name>A0A9D2MHG2_9FIRM</name>
<dbReference type="Gene3D" id="1.10.10.60">
    <property type="entry name" value="Homeodomain-like"/>
    <property type="match status" value="1"/>
</dbReference>
<accession>A0A9D2MHG2</accession>